<dbReference type="InterPro" id="IPR013750">
    <property type="entry name" value="GHMP_kinase_C_dom"/>
</dbReference>
<sequence>MKVVHVEVGARLHFGFLDLNGSLGRMFGGIGMGIDEPKVSLDVCRSDTLQAKGPDFERALEYAQRFLDHFDIKDRAFINIASAVPSHVGLGSGTRMALAVGKALAVLFGIDLSIKELAVVMGRSRRSSVGAVTFERGGFVLDGGHKKGPKGNFPPLLFHALLPTEWTFVVAVPMSLKGASGPEEEQKFKALSIHEELSSKVCRLTLMKLLPSIVERDVAAFGEAITEIQDLVGSCFSSLQGGKFHSALSQRIACLMKGEGALGIGQSSWGPAVYGITADPEKAQAVCGRLKDGFGEETLIFTASCAQDGANVCVRED</sequence>
<dbReference type="Gene3D" id="3.30.230.10">
    <property type="match status" value="1"/>
</dbReference>
<dbReference type="SUPFAM" id="SSF54211">
    <property type="entry name" value="Ribosomal protein S5 domain 2-like"/>
    <property type="match status" value="1"/>
</dbReference>
<organism evidence="5 6">
    <name type="scientific">Acetomicrobium flavidum</name>
    <dbReference type="NCBI Taxonomy" id="49896"/>
    <lineage>
        <taxon>Bacteria</taxon>
        <taxon>Thermotogati</taxon>
        <taxon>Synergistota</taxon>
        <taxon>Synergistia</taxon>
        <taxon>Synergistales</taxon>
        <taxon>Acetomicrobiaceae</taxon>
        <taxon>Acetomicrobium</taxon>
    </lineage>
</organism>
<dbReference type="Proteomes" id="UP000185093">
    <property type="component" value="Unassembled WGS sequence"/>
</dbReference>
<dbReference type="InterPro" id="IPR006204">
    <property type="entry name" value="GHMP_kinase_N_dom"/>
</dbReference>
<dbReference type="InterPro" id="IPR020568">
    <property type="entry name" value="Ribosomal_Su5_D2-typ_SF"/>
</dbReference>
<reference evidence="5 6" key="1">
    <citation type="submission" date="2016-11" db="EMBL/GenBank/DDBJ databases">
        <authorList>
            <person name="Varghese N."/>
            <person name="Submissions S."/>
        </authorList>
    </citation>
    <scope>NUCLEOTIDE SEQUENCE [LARGE SCALE GENOMIC DNA]</scope>
    <source>
        <strain evidence="5 6">DSM 20664</strain>
    </source>
</reference>
<evidence type="ECO:0000256" key="1">
    <source>
        <dbReference type="ARBA" id="ARBA00022679"/>
    </source>
</evidence>
<evidence type="ECO:0000259" key="4">
    <source>
        <dbReference type="Pfam" id="PF08544"/>
    </source>
</evidence>
<evidence type="ECO:0000256" key="2">
    <source>
        <dbReference type="ARBA" id="ARBA00022777"/>
    </source>
</evidence>
<feature type="domain" description="GHMP kinase C-terminal" evidence="4">
    <location>
        <begin position="210"/>
        <end position="292"/>
    </location>
</feature>
<evidence type="ECO:0000313" key="6">
    <source>
        <dbReference type="Proteomes" id="UP000185093"/>
    </source>
</evidence>
<keyword evidence="1" id="KW-0808">Transferase</keyword>
<evidence type="ECO:0000313" key="5">
    <source>
        <dbReference type="EMBL" id="SIN79556.1"/>
    </source>
</evidence>
<feature type="domain" description="GHMP kinase N-terminal" evidence="3">
    <location>
        <begin position="63"/>
        <end position="127"/>
    </location>
</feature>
<keyword evidence="6" id="KW-1185">Reference proteome</keyword>
<dbReference type="Pfam" id="PF08544">
    <property type="entry name" value="GHMP_kinases_C"/>
    <property type="match status" value="1"/>
</dbReference>
<dbReference type="InterPro" id="IPR004422">
    <property type="entry name" value="RFAP_synthase"/>
</dbReference>
<keyword evidence="2" id="KW-0418">Kinase</keyword>
<evidence type="ECO:0000259" key="3">
    <source>
        <dbReference type="Pfam" id="PF00288"/>
    </source>
</evidence>
<comment type="caution">
    <text evidence="5">The sequence shown here is derived from an EMBL/GenBank/DDBJ whole genome shotgun (WGS) entry which is preliminary data.</text>
</comment>
<dbReference type="InterPro" id="IPR014721">
    <property type="entry name" value="Ribsml_uS5_D2-typ_fold_subgr"/>
</dbReference>
<dbReference type="PANTHER" id="PTHR20861">
    <property type="entry name" value="HOMOSERINE/4-DIPHOSPHOCYTIDYL-2-C-METHYL-D-ERYTHRITOL KINASE"/>
    <property type="match status" value="1"/>
</dbReference>
<dbReference type="PANTHER" id="PTHR20861:SF6">
    <property type="entry name" value="BETA-RIBOFURANOSYLPHENOL 5'-PHOSPHATE SYNTHASE"/>
    <property type="match status" value="1"/>
</dbReference>
<protein>
    <submittedName>
        <fullName evidence="5">Beta-RFAP synthase</fullName>
    </submittedName>
</protein>
<name>A0ABY1JFL0_9BACT</name>
<dbReference type="EMBL" id="FSQZ01000001">
    <property type="protein sequence ID" value="SIN79556.1"/>
    <property type="molecule type" value="Genomic_DNA"/>
</dbReference>
<proteinExistence type="predicted"/>
<dbReference type="PIRSF" id="PIRSF004884">
    <property type="entry name" value="Sugar_kin_arch"/>
    <property type="match status" value="1"/>
</dbReference>
<dbReference type="RefSeq" id="WP_074200099.1">
    <property type="nucleotide sequence ID" value="NZ_FSQZ01000001.1"/>
</dbReference>
<accession>A0ABY1JFL0</accession>
<dbReference type="Pfam" id="PF00288">
    <property type="entry name" value="GHMP_kinases_N"/>
    <property type="match status" value="1"/>
</dbReference>
<dbReference type="NCBIfam" id="TIGR00144">
    <property type="entry name" value="beta_RFAP_syn"/>
    <property type="match status" value="1"/>
</dbReference>
<gene>
    <name evidence="5" type="ORF">SAMN05444368_1981</name>
</gene>